<dbReference type="AlphaFoldDB" id="A0A285TYJ3"/>
<reference evidence="1 2" key="1">
    <citation type="submission" date="2017-08" db="EMBL/GenBank/DDBJ databases">
        <authorList>
            <person name="de Groot N.N."/>
        </authorList>
    </citation>
    <scope>NUCLEOTIDE SEQUENCE [LARGE SCALE GENOMIC DNA]</scope>
    <source>
        <strain evidence="1 2">USBA 78</strain>
    </source>
</reference>
<organism evidence="1 2">
    <name type="scientific">Thalassospira xiamenensis</name>
    <dbReference type="NCBI Taxonomy" id="220697"/>
    <lineage>
        <taxon>Bacteria</taxon>
        <taxon>Pseudomonadati</taxon>
        <taxon>Pseudomonadota</taxon>
        <taxon>Alphaproteobacteria</taxon>
        <taxon>Rhodospirillales</taxon>
        <taxon>Thalassospiraceae</taxon>
        <taxon>Thalassospira</taxon>
    </lineage>
</organism>
<dbReference type="Proteomes" id="UP000219068">
    <property type="component" value="Unassembled WGS sequence"/>
</dbReference>
<dbReference type="RefSeq" id="WP_097053746.1">
    <property type="nucleotide sequence ID" value="NZ_OBMM01000011.1"/>
</dbReference>
<name>A0A285TYJ3_9PROT</name>
<evidence type="ECO:0000313" key="2">
    <source>
        <dbReference type="Proteomes" id="UP000219068"/>
    </source>
</evidence>
<proteinExistence type="predicted"/>
<accession>A0A285TYJ3</accession>
<protein>
    <submittedName>
        <fullName evidence="1">Uncharacterized protein</fullName>
    </submittedName>
</protein>
<dbReference type="EMBL" id="OBMM01000011">
    <property type="protein sequence ID" value="SOC30941.1"/>
    <property type="molecule type" value="Genomic_DNA"/>
</dbReference>
<gene>
    <name evidence="1" type="ORF">SAMN05428964_11124</name>
</gene>
<evidence type="ECO:0000313" key="1">
    <source>
        <dbReference type="EMBL" id="SOC30941.1"/>
    </source>
</evidence>
<sequence>MKDTSDPIQSIYLTETSTDILKEHCIGRSFPDSVLAPKATSTITGEVISRAVSMAMKESGQSREEIAVAMSEYLVTEVVNRNMLNAYASEARKEHKIGLERFIALIASTKDERLVQLLADLVGMVLIPSSLLPAVEVVLWDAKKLLAQDQQQQAHEKLENALASQDLK</sequence>